<sequence length="135" mass="15149">MSYHGSCLCGDVQVTIDGLISSIIHCHCSLCRKSSGSAYATNGFINAQDFTITQGQDKLAYFELRPGKKRHFCRRCASPIYSSNQQDPDRLRIRLGLLDGEIQERPCAHIFVTSKAGWEDLDADIPRYSEHEPGR</sequence>
<evidence type="ECO:0000256" key="2">
    <source>
        <dbReference type="ARBA" id="ARBA00022723"/>
    </source>
</evidence>
<keyword evidence="4" id="KW-0456">Lyase</keyword>
<dbReference type="InterPro" id="IPR006913">
    <property type="entry name" value="CENP-V/GFA"/>
</dbReference>
<dbReference type="SUPFAM" id="SSF51316">
    <property type="entry name" value="Mss4-like"/>
    <property type="match status" value="1"/>
</dbReference>
<evidence type="ECO:0000313" key="6">
    <source>
        <dbReference type="EMBL" id="ASP37572.1"/>
    </source>
</evidence>
<accession>A0A222FG11</accession>
<evidence type="ECO:0000259" key="5">
    <source>
        <dbReference type="PROSITE" id="PS51891"/>
    </source>
</evidence>
<dbReference type="PROSITE" id="PS51891">
    <property type="entry name" value="CENP_V_GFA"/>
    <property type="match status" value="1"/>
</dbReference>
<evidence type="ECO:0000256" key="3">
    <source>
        <dbReference type="ARBA" id="ARBA00022833"/>
    </source>
</evidence>
<protein>
    <submittedName>
        <fullName evidence="6">Aldehyde-activating protein</fullName>
    </submittedName>
</protein>
<dbReference type="Proteomes" id="UP000202440">
    <property type="component" value="Chromosome"/>
</dbReference>
<gene>
    <name evidence="6" type="ORF">CHH28_02280</name>
</gene>
<evidence type="ECO:0000256" key="1">
    <source>
        <dbReference type="ARBA" id="ARBA00005495"/>
    </source>
</evidence>
<dbReference type="GO" id="GO:0046872">
    <property type="term" value="F:metal ion binding"/>
    <property type="evidence" value="ECO:0007669"/>
    <property type="project" value="UniProtKB-KW"/>
</dbReference>
<keyword evidence="7" id="KW-1185">Reference proteome</keyword>
<dbReference type="RefSeq" id="WP_094058788.1">
    <property type="nucleotide sequence ID" value="NZ_CP022530.1"/>
</dbReference>
<dbReference type="EMBL" id="CP022530">
    <property type="protein sequence ID" value="ASP37572.1"/>
    <property type="molecule type" value="Genomic_DNA"/>
</dbReference>
<dbReference type="Pfam" id="PF04828">
    <property type="entry name" value="GFA"/>
    <property type="match status" value="1"/>
</dbReference>
<organism evidence="6 7">
    <name type="scientific">Bacterioplanes sanyensis</name>
    <dbReference type="NCBI Taxonomy" id="1249553"/>
    <lineage>
        <taxon>Bacteria</taxon>
        <taxon>Pseudomonadati</taxon>
        <taxon>Pseudomonadota</taxon>
        <taxon>Gammaproteobacteria</taxon>
        <taxon>Oceanospirillales</taxon>
        <taxon>Oceanospirillaceae</taxon>
        <taxon>Bacterioplanes</taxon>
    </lineage>
</organism>
<dbReference type="GO" id="GO:0016846">
    <property type="term" value="F:carbon-sulfur lyase activity"/>
    <property type="evidence" value="ECO:0007669"/>
    <property type="project" value="InterPro"/>
</dbReference>
<dbReference type="OrthoDB" id="9786619at2"/>
<proteinExistence type="inferred from homology"/>
<comment type="similarity">
    <text evidence="1">Belongs to the Gfa family.</text>
</comment>
<dbReference type="InterPro" id="IPR011057">
    <property type="entry name" value="Mss4-like_sf"/>
</dbReference>
<name>A0A222FG11_9GAMM</name>
<keyword evidence="2" id="KW-0479">Metal-binding</keyword>
<dbReference type="AlphaFoldDB" id="A0A222FG11"/>
<evidence type="ECO:0000313" key="7">
    <source>
        <dbReference type="Proteomes" id="UP000202440"/>
    </source>
</evidence>
<evidence type="ECO:0000256" key="4">
    <source>
        <dbReference type="ARBA" id="ARBA00023239"/>
    </source>
</evidence>
<keyword evidence="3" id="KW-0862">Zinc</keyword>
<dbReference type="KEGG" id="bsan:CHH28_02280"/>
<dbReference type="PANTHER" id="PTHR33337:SF40">
    <property type="entry name" value="CENP-V_GFA DOMAIN-CONTAINING PROTEIN-RELATED"/>
    <property type="match status" value="1"/>
</dbReference>
<dbReference type="Gene3D" id="3.90.1590.10">
    <property type="entry name" value="glutathione-dependent formaldehyde- activating enzyme (gfa)"/>
    <property type="match status" value="1"/>
</dbReference>
<feature type="domain" description="CENP-V/GFA" evidence="5">
    <location>
        <begin position="3"/>
        <end position="119"/>
    </location>
</feature>
<dbReference type="PANTHER" id="PTHR33337">
    <property type="entry name" value="GFA DOMAIN-CONTAINING PROTEIN"/>
    <property type="match status" value="1"/>
</dbReference>
<reference evidence="6 7" key="1">
    <citation type="submission" date="2017-07" db="EMBL/GenBank/DDBJ databases">
        <title>Annotated genome sequence of Bacterioplanes sanyensis isolated from Red Sea.</title>
        <authorList>
            <person name="Rehman Z.U."/>
        </authorList>
    </citation>
    <scope>NUCLEOTIDE SEQUENCE [LARGE SCALE GENOMIC DNA]</scope>
    <source>
        <strain evidence="6 7">NV9</strain>
    </source>
</reference>